<dbReference type="PANTHER" id="PTHR43830">
    <property type="entry name" value="PROTEIN PSP1"/>
    <property type="match status" value="1"/>
</dbReference>
<organism evidence="3">
    <name type="scientific">marine sediment metagenome</name>
    <dbReference type="NCBI Taxonomy" id="412755"/>
    <lineage>
        <taxon>unclassified sequences</taxon>
        <taxon>metagenomes</taxon>
        <taxon>ecological metagenomes</taxon>
    </lineage>
</organism>
<dbReference type="InterPro" id="IPR047767">
    <property type="entry name" value="PSP1-like"/>
</dbReference>
<sequence>MTDESQQTSPMTNQPPGEEIPVYLVEFKGSRKELYRDPYGLTINRGQWVIVQVERGEDLGRTITGVSTERVNTANIKPLPILRLAIPDELHNQEQNARKEIDAHDECLKLIAKRELKMKLVDVEWQLDGNKITFYFTAEKRVDFRELVKDLASMYRTRIELRQIGARDEARRVGGLG</sequence>
<dbReference type="GO" id="GO:0005737">
    <property type="term" value="C:cytoplasm"/>
    <property type="evidence" value="ECO:0007669"/>
    <property type="project" value="TreeGrafter"/>
</dbReference>
<gene>
    <name evidence="3" type="ORF">S01H1_69484</name>
</gene>
<accession>X0XAM9</accession>
<reference evidence="3" key="1">
    <citation type="journal article" date="2014" name="Front. Microbiol.">
        <title>High frequency of phylogenetically diverse reductive dehalogenase-homologous genes in deep subseafloor sedimentary metagenomes.</title>
        <authorList>
            <person name="Kawai M."/>
            <person name="Futagami T."/>
            <person name="Toyoda A."/>
            <person name="Takaki Y."/>
            <person name="Nishi S."/>
            <person name="Hori S."/>
            <person name="Arai W."/>
            <person name="Tsubouchi T."/>
            <person name="Morono Y."/>
            <person name="Uchiyama I."/>
            <person name="Ito T."/>
            <person name="Fujiyama A."/>
            <person name="Inagaki F."/>
            <person name="Takami H."/>
        </authorList>
    </citation>
    <scope>NUCLEOTIDE SEQUENCE</scope>
    <source>
        <strain evidence="3">Expedition CK06-06</strain>
    </source>
</reference>
<protein>
    <recommendedName>
        <fullName evidence="2">PSP1 C-terminal domain-containing protein</fullName>
    </recommendedName>
</protein>
<dbReference type="InterPro" id="IPR007557">
    <property type="entry name" value="PSP1_C"/>
</dbReference>
<proteinExistence type="predicted"/>
<evidence type="ECO:0000259" key="2">
    <source>
        <dbReference type="PROSITE" id="PS51411"/>
    </source>
</evidence>
<dbReference type="Pfam" id="PF04468">
    <property type="entry name" value="PSP1"/>
    <property type="match status" value="1"/>
</dbReference>
<evidence type="ECO:0000313" key="3">
    <source>
        <dbReference type="EMBL" id="GAG40140.1"/>
    </source>
</evidence>
<comment type="caution">
    <text evidence="3">The sequence shown here is derived from an EMBL/GenBank/DDBJ whole genome shotgun (WGS) entry which is preliminary data.</text>
</comment>
<feature type="non-terminal residue" evidence="3">
    <location>
        <position position="177"/>
    </location>
</feature>
<dbReference type="NCBIfam" id="NF041131">
    <property type="entry name" value="RicT_YaaT_fam"/>
    <property type="match status" value="1"/>
</dbReference>
<evidence type="ECO:0000256" key="1">
    <source>
        <dbReference type="SAM" id="MobiDB-lite"/>
    </source>
</evidence>
<feature type="region of interest" description="Disordered" evidence="1">
    <location>
        <begin position="1"/>
        <end position="20"/>
    </location>
</feature>
<feature type="compositionally biased region" description="Polar residues" evidence="1">
    <location>
        <begin position="1"/>
        <end position="15"/>
    </location>
</feature>
<dbReference type="AlphaFoldDB" id="X0XAM9"/>
<dbReference type="PROSITE" id="PS51411">
    <property type="entry name" value="PSP1_C"/>
    <property type="match status" value="1"/>
</dbReference>
<dbReference type="PANTHER" id="PTHR43830:SF3">
    <property type="entry name" value="PROTEIN PSP1"/>
    <property type="match status" value="1"/>
</dbReference>
<name>X0XAM9_9ZZZZ</name>
<dbReference type="EMBL" id="BARS01046140">
    <property type="protein sequence ID" value="GAG40140.1"/>
    <property type="molecule type" value="Genomic_DNA"/>
</dbReference>
<feature type="domain" description="PSP1 C-terminal" evidence="2">
    <location>
        <begin position="79"/>
        <end position="164"/>
    </location>
</feature>